<organism evidence="3 4">
    <name type="scientific">Kineococcus halophytocola</name>
    <dbReference type="NCBI Taxonomy" id="3234027"/>
    <lineage>
        <taxon>Bacteria</taxon>
        <taxon>Bacillati</taxon>
        <taxon>Actinomycetota</taxon>
        <taxon>Actinomycetes</taxon>
        <taxon>Kineosporiales</taxon>
        <taxon>Kineosporiaceae</taxon>
        <taxon>Kineococcus</taxon>
    </lineage>
</organism>
<dbReference type="EMBL" id="JBGFTU010000011">
    <property type="protein sequence ID" value="MEZ0165368.1"/>
    <property type="molecule type" value="Genomic_DNA"/>
</dbReference>
<evidence type="ECO:0000256" key="1">
    <source>
        <dbReference type="ARBA" id="ARBA00004948"/>
    </source>
</evidence>
<dbReference type="PANTHER" id="PTHR43198:SF2">
    <property type="entry name" value="SI:CH1073-67J19.1-RELATED"/>
    <property type="match status" value="1"/>
</dbReference>
<evidence type="ECO:0000313" key="3">
    <source>
        <dbReference type="EMBL" id="MEZ0165368.1"/>
    </source>
</evidence>
<reference evidence="3 4" key="1">
    <citation type="submission" date="2024-07" db="EMBL/GenBank/DDBJ databases">
        <authorList>
            <person name="Thanompreechachai J."/>
            <person name="Duangmal K."/>
        </authorList>
    </citation>
    <scope>NUCLEOTIDE SEQUENCE [LARGE SCALE GENOMIC DNA]</scope>
    <source>
        <strain evidence="3 4">LSe6-4</strain>
    </source>
</reference>
<dbReference type="InterPro" id="IPR004305">
    <property type="entry name" value="Thiaminase-2/PQQC"/>
</dbReference>
<dbReference type="RefSeq" id="WP_370441587.1">
    <property type="nucleotide sequence ID" value="NZ_JBGFTU010000011.1"/>
</dbReference>
<dbReference type="InterPro" id="IPR050967">
    <property type="entry name" value="Thiamine_Salvage_TenA"/>
</dbReference>
<comment type="caution">
    <text evidence="3">The sequence shown here is derived from an EMBL/GenBank/DDBJ whole genome shotgun (WGS) entry which is preliminary data.</text>
</comment>
<dbReference type="Gene3D" id="1.20.910.10">
    <property type="entry name" value="Heme oxygenase-like"/>
    <property type="match status" value="1"/>
</dbReference>
<feature type="domain" description="Thiaminase-2/PQQC" evidence="2">
    <location>
        <begin position="33"/>
        <end position="222"/>
    </location>
</feature>
<evidence type="ECO:0000313" key="4">
    <source>
        <dbReference type="Proteomes" id="UP001565927"/>
    </source>
</evidence>
<dbReference type="CDD" id="cd19365">
    <property type="entry name" value="TenA_C-like"/>
    <property type="match status" value="1"/>
</dbReference>
<sequence>MTTTPSSTAAASFTATAWERTAAVRGAVERCAFLAELADGTLAPAVFRHYLEQDALYLQGYARALALLAARAPDAGAAGFWARSAHGAAVVEASLHGDLLDGGLLPPGDGGVPVASPTTLGYVSHLVATAATAPYAVGAAAVLPCFWVYADAGRRLAARAGLVEGHPFARWVAAYDDPAFHTATATARDLVDAAARPELAEAMHEAFAVATRYEWMFWESAHRREGWPPLGG</sequence>
<dbReference type="PANTHER" id="PTHR43198">
    <property type="entry name" value="BIFUNCTIONAL TH2 PROTEIN"/>
    <property type="match status" value="1"/>
</dbReference>
<proteinExistence type="predicted"/>
<dbReference type="Proteomes" id="UP001565927">
    <property type="component" value="Unassembled WGS sequence"/>
</dbReference>
<name>A0ABV4H1D1_9ACTN</name>
<comment type="pathway">
    <text evidence="1">Cofactor biosynthesis; thiamine diphosphate biosynthesis.</text>
</comment>
<gene>
    <name evidence="3" type="ORF">AB2L27_11420</name>
</gene>
<accession>A0ABV4H1D1</accession>
<dbReference type="Pfam" id="PF03070">
    <property type="entry name" value="TENA_THI-4"/>
    <property type="match status" value="1"/>
</dbReference>
<evidence type="ECO:0000259" key="2">
    <source>
        <dbReference type="Pfam" id="PF03070"/>
    </source>
</evidence>
<dbReference type="SUPFAM" id="SSF48613">
    <property type="entry name" value="Heme oxygenase-like"/>
    <property type="match status" value="1"/>
</dbReference>
<dbReference type="InterPro" id="IPR016084">
    <property type="entry name" value="Haem_Oase-like_multi-hlx"/>
</dbReference>
<keyword evidence="4" id="KW-1185">Reference proteome</keyword>
<protein>
    <submittedName>
        <fullName evidence="3">TenA family protein</fullName>
    </submittedName>
</protein>